<accession>A0A1L5F592</accession>
<evidence type="ECO:0000256" key="2">
    <source>
        <dbReference type="ARBA" id="ARBA00022989"/>
    </source>
</evidence>
<dbReference type="AlphaFoldDB" id="A0A1L5F592"/>
<dbReference type="GO" id="GO:0016020">
    <property type="term" value="C:membrane"/>
    <property type="evidence" value="ECO:0007669"/>
    <property type="project" value="InterPro"/>
</dbReference>
<dbReference type="Gene3D" id="1.10.1760.20">
    <property type="match status" value="1"/>
</dbReference>
<evidence type="ECO:0000256" key="3">
    <source>
        <dbReference type="SAM" id="Phobius"/>
    </source>
</evidence>
<dbReference type="Proteomes" id="UP000184604">
    <property type="component" value="Chromosome"/>
</dbReference>
<dbReference type="Pfam" id="PF07155">
    <property type="entry name" value="ECF-ribofla_trS"/>
    <property type="match status" value="1"/>
</dbReference>
<evidence type="ECO:0000313" key="4">
    <source>
        <dbReference type="EMBL" id="APM38143.1"/>
    </source>
</evidence>
<feature type="transmembrane region" description="Helical" evidence="3">
    <location>
        <begin position="98"/>
        <end position="114"/>
    </location>
</feature>
<keyword evidence="2 3" id="KW-1133">Transmembrane helix</keyword>
<sequence length="192" mass="21093">MKRRRHILIEQKKLELNSLKVRDMVQVSLMAAIIYISTAIINIPTPGVIFKGVVHLGDSMVLLGAILLGKRKGFFSAAVGMCLFDILSPYAVWAPFTFFIKGIMAWIAAAIAYRKGNNGEKFANNVFAFTIACIWMILAYYVVGALMMHFVANLGLVKAFAVSAAEIPGNIAQSLMGMVIALPLSRILKRKI</sequence>
<dbReference type="EMBL" id="CP018335">
    <property type="protein sequence ID" value="APM38143.1"/>
    <property type="molecule type" value="Genomic_DNA"/>
</dbReference>
<gene>
    <name evidence="4" type="ORF">BS101_05020</name>
</gene>
<keyword evidence="1 3" id="KW-0812">Transmembrane</keyword>
<dbReference type="PANTHER" id="PTHR37815:SF3">
    <property type="entry name" value="UPF0397 PROTEIN SPR0429"/>
    <property type="match status" value="1"/>
</dbReference>
<feature type="transmembrane region" description="Helical" evidence="3">
    <location>
        <begin position="171"/>
        <end position="188"/>
    </location>
</feature>
<feature type="transmembrane region" description="Helical" evidence="3">
    <location>
        <begin position="126"/>
        <end position="151"/>
    </location>
</feature>
<evidence type="ECO:0000256" key="1">
    <source>
        <dbReference type="ARBA" id="ARBA00022692"/>
    </source>
</evidence>
<protein>
    <submittedName>
        <fullName evidence="4">BioY family transporter</fullName>
    </submittedName>
</protein>
<keyword evidence="3" id="KW-0472">Membrane</keyword>
<reference evidence="4 5" key="1">
    <citation type="submission" date="2016-12" db="EMBL/GenBank/DDBJ databases">
        <title>Complete genome sequence of Clostridium kluyveri JZZ isolated from the pit mud of a Chinese flavor liquor-making factory.</title>
        <authorList>
            <person name="Wang Y."/>
        </authorList>
    </citation>
    <scope>NUCLEOTIDE SEQUENCE [LARGE SCALE GENOMIC DNA]</scope>
    <source>
        <strain evidence="4 5">JZZ</strain>
    </source>
</reference>
<organism evidence="4 5">
    <name type="scientific">Clostridium kluyveri</name>
    <dbReference type="NCBI Taxonomy" id="1534"/>
    <lineage>
        <taxon>Bacteria</taxon>
        <taxon>Bacillati</taxon>
        <taxon>Bacillota</taxon>
        <taxon>Clostridia</taxon>
        <taxon>Eubacteriales</taxon>
        <taxon>Clostridiaceae</taxon>
        <taxon>Clostridium</taxon>
    </lineage>
</organism>
<dbReference type="InterPro" id="IPR009825">
    <property type="entry name" value="ECF_substrate-spec-like"/>
</dbReference>
<dbReference type="PANTHER" id="PTHR37815">
    <property type="entry name" value="UPF0397 PROTEIN BC_2624-RELATED"/>
    <property type="match status" value="1"/>
</dbReference>
<proteinExistence type="predicted"/>
<evidence type="ECO:0000313" key="5">
    <source>
        <dbReference type="Proteomes" id="UP000184604"/>
    </source>
</evidence>
<name>A0A1L5F592_CLOKL</name>
<feature type="transmembrane region" description="Helical" evidence="3">
    <location>
        <begin position="21"/>
        <end position="43"/>
    </location>
</feature>